<dbReference type="Gene3D" id="1.20.58.390">
    <property type="entry name" value="Neurotransmitter-gated ion-channel transmembrane domain"/>
    <property type="match status" value="1"/>
</dbReference>
<comment type="subcellular location">
    <subcellularLocation>
        <location evidence="1">Membrane</location>
        <topology evidence="1">Multi-pass membrane protein</topology>
    </subcellularLocation>
</comment>
<dbReference type="InterPro" id="IPR006202">
    <property type="entry name" value="Neur_chan_lig-bd"/>
</dbReference>
<dbReference type="GO" id="GO:0005230">
    <property type="term" value="F:extracellular ligand-gated monoatomic ion channel activity"/>
    <property type="evidence" value="ECO:0007669"/>
    <property type="project" value="InterPro"/>
</dbReference>
<dbReference type="InterPro" id="IPR036719">
    <property type="entry name" value="Neuro-gated_channel_TM_sf"/>
</dbReference>
<dbReference type="Pfam" id="PF02931">
    <property type="entry name" value="Neur_chan_LBD"/>
    <property type="match status" value="1"/>
</dbReference>
<sequence>MSDPSPREVTVSFFVNGLKDVDAIAGTVDLDFILYVSWVDPALAGIPVDERPPYDEDSRKANDERECCWNPKIEVNNNVSLETLWSLYPPGYQGVEDGKVIWGARYRGSIANDMDLAMFPLDSDSISINIGPKDETIDKVVLKIDPAKHGFEGAPGDRIKKSNLAEWAVDVPCVRAGLSGPTGSGNYYSNVEFCIMVHRNFMYYVWKVLAIVYLLIISSFVVFAMDPVDDFGERINICLTLFLAAVAFLYVVGESLPKVPYLTLLDKLMLIAFLFIFLAGVESLVAKNLQTSHDKGKTLDFVCCIGFPLGYFGLNFFTLGMGIRYRYRLINDRTGEEYQKALALDSKMKSVDALRGSGSVSGGGKKGEGGEEGGEVGGKAGGDGGPTLTKAESLGSASLLPAVTRRASSVLNVLSGVSEASTELALRVEREEEIERERVEEMVEKGDVVLGDRADGSGEGLGTKGAPKKRLSIIGSKKY</sequence>
<keyword evidence="4 6" id="KW-0472">Membrane</keyword>
<dbReference type="InterPro" id="IPR038050">
    <property type="entry name" value="Neuro_actylchol_rec"/>
</dbReference>
<organism evidence="8 9">
    <name type="scientific">Triparma columacea</name>
    <dbReference type="NCBI Taxonomy" id="722753"/>
    <lineage>
        <taxon>Eukaryota</taxon>
        <taxon>Sar</taxon>
        <taxon>Stramenopiles</taxon>
        <taxon>Ochrophyta</taxon>
        <taxon>Bolidophyceae</taxon>
        <taxon>Parmales</taxon>
        <taxon>Triparmaceae</taxon>
        <taxon>Triparma</taxon>
    </lineage>
</organism>
<dbReference type="GO" id="GO:0004888">
    <property type="term" value="F:transmembrane signaling receptor activity"/>
    <property type="evidence" value="ECO:0007669"/>
    <property type="project" value="InterPro"/>
</dbReference>
<dbReference type="GO" id="GO:0016020">
    <property type="term" value="C:membrane"/>
    <property type="evidence" value="ECO:0007669"/>
    <property type="project" value="UniProtKB-SubCell"/>
</dbReference>
<dbReference type="Proteomes" id="UP001165065">
    <property type="component" value="Unassembled WGS sequence"/>
</dbReference>
<evidence type="ECO:0000256" key="5">
    <source>
        <dbReference type="SAM" id="MobiDB-lite"/>
    </source>
</evidence>
<keyword evidence="3 6" id="KW-1133">Transmembrane helix</keyword>
<feature type="region of interest" description="Disordered" evidence="5">
    <location>
        <begin position="355"/>
        <end position="390"/>
    </location>
</feature>
<feature type="transmembrane region" description="Helical" evidence="6">
    <location>
        <begin position="201"/>
        <end position="223"/>
    </location>
</feature>
<dbReference type="InterPro" id="IPR036734">
    <property type="entry name" value="Neur_chan_lig-bd_sf"/>
</dbReference>
<feature type="domain" description="Neurotransmitter-gated ion-channel ligand-binding" evidence="7">
    <location>
        <begin position="6"/>
        <end position="200"/>
    </location>
</feature>
<keyword evidence="2 6" id="KW-0812">Transmembrane</keyword>
<feature type="compositionally biased region" description="Gly residues" evidence="5">
    <location>
        <begin position="375"/>
        <end position="385"/>
    </location>
</feature>
<evidence type="ECO:0000259" key="7">
    <source>
        <dbReference type="Pfam" id="PF02931"/>
    </source>
</evidence>
<feature type="transmembrane region" description="Helical" evidence="6">
    <location>
        <begin position="268"/>
        <end position="286"/>
    </location>
</feature>
<feature type="transmembrane region" description="Helical" evidence="6">
    <location>
        <begin position="298"/>
        <end position="323"/>
    </location>
</feature>
<feature type="region of interest" description="Disordered" evidence="5">
    <location>
        <begin position="447"/>
        <end position="467"/>
    </location>
</feature>
<evidence type="ECO:0000256" key="2">
    <source>
        <dbReference type="ARBA" id="ARBA00022692"/>
    </source>
</evidence>
<keyword evidence="9" id="KW-1185">Reference proteome</keyword>
<feature type="compositionally biased region" description="Basic and acidic residues" evidence="5">
    <location>
        <begin position="447"/>
        <end position="456"/>
    </location>
</feature>
<evidence type="ECO:0000256" key="6">
    <source>
        <dbReference type="SAM" id="Phobius"/>
    </source>
</evidence>
<name>A0A9W7G7L4_9STRA</name>
<proteinExistence type="predicted"/>
<dbReference type="SUPFAM" id="SSF90112">
    <property type="entry name" value="Neurotransmitter-gated ion-channel transmembrane pore"/>
    <property type="match status" value="1"/>
</dbReference>
<reference evidence="9" key="1">
    <citation type="journal article" date="2023" name="Commun. Biol.">
        <title>Genome analysis of Parmales, the sister group of diatoms, reveals the evolutionary specialization of diatoms from phago-mixotrophs to photoautotrophs.</title>
        <authorList>
            <person name="Ban H."/>
            <person name="Sato S."/>
            <person name="Yoshikawa S."/>
            <person name="Yamada K."/>
            <person name="Nakamura Y."/>
            <person name="Ichinomiya M."/>
            <person name="Sato N."/>
            <person name="Blanc-Mathieu R."/>
            <person name="Endo H."/>
            <person name="Kuwata A."/>
            <person name="Ogata H."/>
        </authorList>
    </citation>
    <scope>NUCLEOTIDE SEQUENCE [LARGE SCALE GENOMIC DNA]</scope>
</reference>
<comment type="caution">
    <text evidence="8">The sequence shown here is derived from an EMBL/GenBank/DDBJ whole genome shotgun (WGS) entry which is preliminary data.</text>
</comment>
<evidence type="ECO:0000256" key="1">
    <source>
        <dbReference type="ARBA" id="ARBA00004141"/>
    </source>
</evidence>
<dbReference type="InterPro" id="IPR006201">
    <property type="entry name" value="Neur_channel"/>
</dbReference>
<gene>
    <name evidence="8" type="ORF">TrCOL_g5794</name>
</gene>
<evidence type="ECO:0000313" key="8">
    <source>
        <dbReference type="EMBL" id="GMI38964.1"/>
    </source>
</evidence>
<protein>
    <recommendedName>
        <fullName evidence="7">Neurotransmitter-gated ion-channel ligand-binding domain-containing protein</fullName>
    </recommendedName>
</protein>
<accession>A0A9W7G7L4</accession>
<feature type="transmembrane region" description="Helical" evidence="6">
    <location>
        <begin position="235"/>
        <end position="253"/>
    </location>
</feature>
<evidence type="ECO:0000256" key="3">
    <source>
        <dbReference type="ARBA" id="ARBA00022989"/>
    </source>
</evidence>
<evidence type="ECO:0000313" key="9">
    <source>
        <dbReference type="Proteomes" id="UP001165065"/>
    </source>
</evidence>
<evidence type="ECO:0000256" key="4">
    <source>
        <dbReference type="ARBA" id="ARBA00023136"/>
    </source>
</evidence>
<dbReference type="EMBL" id="BRYA01000095">
    <property type="protein sequence ID" value="GMI38964.1"/>
    <property type="molecule type" value="Genomic_DNA"/>
</dbReference>
<dbReference type="PANTHER" id="PTHR18945">
    <property type="entry name" value="NEUROTRANSMITTER GATED ION CHANNEL"/>
    <property type="match status" value="1"/>
</dbReference>
<dbReference type="SUPFAM" id="SSF63712">
    <property type="entry name" value="Nicotinic receptor ligand binding domain-like"/>
    <property type="match status" value="1"/>
</dbReference>
<dbReference type="Gene3D" id="2.70.170.10">
    <property type="entry name" value="Neurotransmitter-gated ion-channel ligand-binding domain"/>
    <property type="match status" value="1"/>
</dbReference>
<dbReference type="AlphaFoldDB" id="A0A9W7G7L4"/>
<dbReference type="OrthoDB" id="200344at2759"/>